<dbReference type="PANTHER" id="PTHR11647">
    <property type="entry name" value="HYDRANTOINASE/DIHYDROPYRIMIDINASE FAMILY MEMBER"/>
    <property type="match status" value="1"/>
</dbReference>
<reference evidence="2" key="2">
    <citation type="submission" date="2014-03" db="EMBL/GenBank/DDBJ databases">
        <authorList>
            <person name="Genoscope - CEA"/>
        </authorList>
    </citation>
    <scope>NUCLEOTIDE SEQUENCE</scope>
</reference>
<dbReference type="EMBL" id="FR969369">
    <property type="protein sequence ID" value="CDR07720.1"/>
    <property type="molecule type" value="Genomic_DNA"/>
</dbReference>
<dbReference type="InterPro" id="IPR032466">
    <property type="entry name" value="Metal_Hydrolase"/>
</dbReference>
<dbReference type="FunFam" id="3.20.20.140:FF:000174">
    <property type="entry name" value="Dihydropyrimidinase-related protein 2"/>
    <property type="match status" value="1"/>
</dbReference>
<dbReference type="Gene3D" id="3.20.20.140">
    <property type="entry name" value="Metal-dependent hydrolases"/>
    <property type="match status" value="1"/>
</dbReference>
<dbReference type="GO" id="GO:0006208">
    <property type="term" value="P:pyrimidine nucleobase catabolic process"/>
    <property type="evidence" value="ECO:0007669"/>
    <property type="project" value="TreeGrafter"/>
</dbReference>
<comment type="similarity">
    <text evidence="1">Belongs to the metallo-dependent hydrolases superfamily. Hydantoinase/dihydropyrimidinase family.</text>
</comment>
<dbReference type="AlphaFoldDB" id="A0A060ZNP9"/>
<evidence type="ECO:0008006" key="4">
    <source>
        <dbReference type="Google" id="ProtNLM"/>
    </source>
</evidence>
<protein>
    <recommendedName>
        <fullName evidence="4">Amidohydrolase-related domain-containing protein</fullName>
    </recommendedName>
</protein>
<dbReference type="InterPro" id="IPR050378">
    <property type="entry name" value="Metallo-dep_Hydrolases_sf"/>
</dbReference>
<evidence type="ECO:0000313" key="2">
    <source>
        <dbReference type="EMBL" id="CDR07720.1"/>
    </source>
</evidence>
<dbReference type="GO" id="GO:0005829">
    <property type="term" value="C:cytosol"/>
    <property type="evidence" value="ECO:0007669"/>
    <property type="project" value="TreeGrafter"/>
</dbReference>
<evidence type="ECO:0000256" key="1">
    <source>
        <dbReference type="ARBA" id="ARBA00008829"/>
    </source>
</evidence>
<name>A0A060ZNP9_ONCMY</name>
<proteinExistence type="inferred from homology"/>
<evidence type="ECO:0000313" key="3">
    <source>
        <dbReference type="Proteomes" id="UP000193380"/>
    </source>
</evidence>
<dbReference type="GO" id="GO:0004157">
    <property type="term" value="F:dihydropyrimidinase activity"/>
    <property type="evidence" value="ECO:0007669"/>
    <property type="project" value="TreeGrafter"/>
</dbReference>
<dbReference type="PANTHER" id="PTHR11647:SF50">
    <property type="entry name" value="DIHYDROPYRIMIDINASE"/>
    <property type="match status" value="1"/>
</dbReference>
<sequence length="155" mass="17799">MILDFVIPQRGTSLLEAYDRWRVTADAKVCCDYSLHVAVTWWSDKVKKEMETLAKEKGVNSFKMFMAYKDVFMLQDHELYAAFSQCKEIGAIAQVHAENGDLIAEVFQNISDHNTVNMAQTRGLFSLLQLLRRCVTVCIEPHIASKWYTPFINSI</sequence>
<organism evidence="2 3">
    <name type="scientific">Oncorhynchus mykiss</name>
    <name type="common">Rainbow trout</name>
    <name type="synonym">Salmo gairdneri</name>
    <dbReference type="NCBI Taxonomy" id="8022"/>
    <lineage>
        <taxon>Eukaryota</taxon>
        <taxon>Metazoa</taxon>
        <taxon>Chordata</taxon>
        <taxon>Craniata</taxon>
        <taxon>Vertebrata</taxon>
        <taxon>Euteleostomi</taxon>
        <taxon>Actinopterygii</taxon>
        <taxon>Neopterygii</taxon>
        <taxon>Teleostei</taxon>
        <taxon>Protacanthopterygii</taxon>
        <taxon>Salmoniformes</taxon>
        <taxon>Salmonidae</taxon>
        <taxon>Salmoninae</taxon>
        <taxon>Oncorhynchus</taxon>
    </lineage>
</organism>
<accession>A0A060ZNP9</accession>
<dbReference type="SUPFAM" id="SSF51556">
    <property type="entry name" value="Metallo-dependent hydrolases"/>
    <property type="match status" value="1"/>
</dbReference>
<dbReference type="STRING" id="8022.A0A060ZNP9"/>
<gene>
    <name evidence="2" type="ORF">GSONMT00006589001</name>
</gene>
<reference evidence="2" key="1">
    <citation type="journal article" date="2014" name="Nat. Commun.">
        <title>The rainbow trout genome provides novel insights into evolution after whole-genome duplication in vertebrates.</title>
        <authorList>
            <person name="Berthelot C."/>
            <person name="Brunet F."/>
            <person name="Chalopin D."/>
            <person name="Juanchich A."/>
            <person name="Bernard M."/>
            <person name="Noel B."/>
            <person name="Bento P."/>
            <person name="Da Silva C."/>
            <person name="Labadie K."/>
            <person name="Alberti A."/>
            <person name="Aury J.M."/>
            <person name="Louis A."/>
            <person name="Dehais P."/>
            <person name="Bardou P."/>
            <person name="Montfort J."/>
            <person name="Klopp C."/>
            <person name="Cabau C."/>
            <person name="Gaspin C."/>
            <person name="Thorgaard G.H."/>
            <person name="Boussaha M."/>
            <person name="Quillet E."/>
            <person name="Guyomard R."/>
            <person name="Galiana D."/>
            <person name="Bobe J."/>
            <person name="Volff J.N."/>
            <person name="Genet C."/>
            <person name="Wincker P."/>
            <person name="Jaillon O."/>
            <person name="Roest Crollius H."/>
            <person name="Guiguen Y."/>
        </authorList>
    </citation>
    <scope>NUCLEOTIDE SEQUENCE [LARGE SCALE GENOMIC DNA]</scope>
</reference>
<dbReference type="PaxDb" id="8022-A0A060ZNP9"/>
<dbReference type="Proteomes" id="UP000193380">
    <property type="component" value="Unassembled WGS sequence"/>
</dbReference>